<dbReference type="STRING" id="1348612.A0A397JM70"/>
<evidence type="ECO:0000259" key="5">
    <source>
        <dbReference type="PROSITE" id="PS50011"/>
    </source>
</evidence>
<sequence length="264" mass="30590">MTKEYAIVLRYMKNGNLRDYLKQNKSLPWTERLWLINSFIRGLKAIHSKGLIHRDLHPGNLMVTEAFNNSKYKFIRLGDLGLCRFANEISSSGTYGILPYIAPEVFDKHQYTQASDIYSVGIIMWIISTGKIPFAKRAYDSELAADIFSGLRPKINRGTPQCWVELMKKCWHKDPAKRPNVEMIFDTLEKWIDELISNEKKEHLLMFLNANEKMQDEDFELLSAETTHSEAYLTSHLLPSLLHIQPSSILGFDINKLNFNFNDD</sequence>
<dbReference type="PANTHER" id="PTHR44329">
    <property type="entry name" value="SERINE/THREONINE-PROTEIN KINASE TNNI3K-RELATED"/>
    <property type="match status" value="1"/>
</dbReference>
<dbReference type="GO" id="GO:0004674">
    <property type="term" value="F:protein serine/threonine kinase activity"/>
    <property type="evidence" value="ECO:0007669"/>
    <property type="project" value="TreeGrafter"/>
</dbReference>
<comment type="caution">
    <text evidence="6">The sequence shown here is derived from an EMBL/GenBank/DDBJ whole genome shotgun (WGS) entry which is preliminary data.</text>
</comment>
<gene>
    <name evidence="6" type="ORF">Glove_14g10</name>
</gene>
<feature type="domain" description="Protein kinase" evidence="5">
    <location>
        <begin position="1"/>
        <end position="192"/>
    </location>
</feature>
<proteinExistence type="predicted"/>
<dbReference type="PRINTS" id="PR00109">
    <property type="entry name" value="TYRKINASE"/>
</dbReference>
<dbReference type="SUPFAM" id="SSF56112">
    <property type="entry name" value="Protein kinase-like (PK-like)"/>
    <property type="match status" value="1"/>
</dbReference>
<keyword evidence="1" id="KW-0808">Transferase</keyword>
<evidence type="ECO:0000313" key="6">
    <source>
        <dbReference type="EMBL" id="RHZ89455.1"/>
    </source>
</evidence>
<evidence type="ECO:0000313" key="7">
    <source>
        <dbReference type="Proteomes" id="UP000266861"/>
    </source>
</evidence>
<keyword evidence="7" id="KW-1185">Reference proteome</keyword>
<protein>
    <recommendedName>
        <fullName evidence="5">Protein kinase domain-containing protein</fullName>
    </recommendedName>
</protein>
<keyword evidence="3" id="KW-0418">Kinase</keyword>
<dbReference type="InterPro" id="IPR051681">
    <property type="entry name" value="Ser/Thr_Kinases-Pseudokinases"/>
</dbReference>
<reference evidence="6 7" key="1">
    <citation type="submission" date="2018-08" db="EMBL/GenBank/DDBJ databases">
        <title>Genome and evolution of the arbuscular mycorrhizal fungus Diversispora epigaea (formerly Glomus versiforme) and its bacterial endosymbionts.</title>
        <authorList>
            <person name="Sun X."/>
            <person name="Fei Z."/>
            <person name="Harrison M."/>
        </authorList>
    </citation>
    <scope>NUCLEOTIDE SEQUENCE [LARGE SCALE GENOMIC DNA]</scope>
    <source>
        <strain evidence="6 7">IT104</strain>
    </source>
</reference>
<dbReference type="GO" id="GO:0005524">
    <property type="term" value="F:ATP binding"/>
    <property type="evidence" value="ECO:0007669"/>
    <property type="project" value="UniProtKB-KW"/>
</dbReference>
<evidence type="ECO:0000256" key="4">
    <source>
        <dbReference type="ARBA" id="ARBA00022840"/>
    </source>
</evidence>
<dbReference type="InterPro" id="IPR011009">
    <property type="entry name" value="Kinase-like_dom_sf"/>
</dbReference>
<evidence type="ECO:0000256" key="3">
    <source>
        <dbReference type="ARBA" id="ARBA00022777"/>
    </source>
</evidence>
<evidence type="ECO:0000256" key="2">
    <source>
        <dbReference type="ARBA" id="ARBA00022741"/>
    </source>
</evidence>
<dbReference type="Pfam" id="PF07714">
    <property type="entry name" value="PK_Tyr_Ser-Thr"/>
    <property type="match status" value="1"/>
</dbReference>
<keyword evidence="4" id="KW-0067">ATP-binding</keyword>
<evidence type="ECO:0000256" key="1">
    <source>
        <dbReference type="ARBA" id="ARBA00022679"/>
    </source>
</evidence>
<accession>A0A397JM70</accession>
<organism evidence="6 7">
    <name type="scientific">Diversispora epigaea</name>
    <dbReference type="NCBI Taxonomy" id="1348612"/>
    <lineage>
        <taxon>Eukaryota</taxon>
        <taxon>Fungi</taxon>
        <taxon>Fungi incertae sedis</taxon>
        <taxon>Mucoromycota</taxon>
        <taxon>Glomeromycotina</taxon>
        <taxon>Glomeromycetes</taxon>
        <taxon>Diversisporales</taxon>
        <taxon>Diversisporaceae</taxon>
        <taxon>Diversispora</taxon>
    </lineage>
</organism>
<dbReference type="EMBL" id="PQFF01000012">
    <property type="protein sequence ID" value="RHZ89455.1"/>
    <property type="molecule type" value="Genomic_DNA"/>
</dbReference>
<dbReference type="OrthoDB" id="544350at2759"/>
<dbReference type="PROSITE" id="PS50011">
    <property type="entry name" value="PROTEIN_KINASE_DOM"/>
    <property type="match status" value="1"/>
</dbReference>
<dbReference type="Proteomes" id="UP000266861">
    <property type="component" value="Unassembled WGS sequence"/>
</dbReference>
<name>A0A397JM70_9GLOM</name>
<dbReference type="PANTHER" id="PTHR44329:SF288">
    <property type="entry name" value="MITOGEN-ACTIVATED PROTEIN KINASE KINASE KINASE 20"/>
    <property type="match status" value="1"/>
</dbReference>
<keyword evidence="2" id="KW-0547">Nucleotide-binding</keyword>
<dbReference type="AlphaFoldDB" id="A0A397JM70"/>
<dbReference type="InterPro" id="IPR000719">
    <property type="entry name" value="Prot_kinase_dom"/>
</dbReference>
<dbReference type="InterPro" id="IPR001245">
    <property type="entry name" value="Ser-Thr/Tyr_kinase_cat_dom"/>
</dbReference>
<dbReference type="Gene3D" id="1.10.510.10">
    <property type="entry name" value="Transferase(Phosphotransferase) domain 1"/>
    <property type="match status" value="1"/>
</dbReference>